<feature type="compositionally biased region" description="Pro residues" evidence="1">
    <location>
        <begin position="51"/>
        <end position="63"/>
    </location>
</feature>
<feature type="compositionally biased region" description="Polar residues" evidence="1">
    <location>
        <begin position="96"/>
        <end position="110"/>
    </location>
</feature>
<feature type="compositionally biased region" description="Polar residues" evidence="1">
    <location>
        <begin position="227"/>
        <end position="239"/>
    </location>
</feature>
<evidence type="ECO:0008006" key="4">
    <source>
        <dbReference type="Google" id="ProtNLM"/>
    </source>
</evidence>
<protein>
    <recommendedName>
        <fullName evidence="4">Glycine zipper 2TM domain-containing protein</fullName>
    </recommendedName>
</protein>
<feature type="compositionally biased region" description="Polar residues" evidence="1">
    <location>
        <begin position="120"/>
        <end position="150"/>
    </location>
</feature>
<dbReference type="EMBL" id="LAFY01000388">
    <property type="protein sequence ID" value="KJX98712.1"/>
    <property type="molecule type" value="Genomic_DNA"/>
</dbReference>
<name>A0A0F4GNS4_9PEZI</name>
<reference evidence="2 3" key="1">
    <citation type="submission" date="2015-03" db="EMBL/GenBank/DDBJ databases">
        <title>RNA-seq based gene annotation and comparative genomics of four Zymoseptoria species reveal species-specific pathogenicity related genes and transposable element activity.</title>
        <authorList>
            <person name="Grandaubert J."/>
            <person name="Bhattacharyya A."/>
            <person name="Stukenbrock E.H."/>
        </authorList>
    </citation>
    <scope>NUCLEOTIDE SEQUENCE [LARGE SCALE GENOMIC DNA]</scope>
    <source>
        <strain evidence="2 3">Zb18110</strain>
    </source>
</reference>
<accession>A0A0F4GNS4</accession>
<feature type="region of interest" description="Disordered" evidence="1">
    <location>
        <begin position="1"/>
        <end position="178"/>
    </location>
</feature>
<keyword evidence="3" id="KW-1185">Reference proteome</keyword>
<feature type="compositionally biased region" description="Low complexity" evidence="1">
    <location>
        <begin position="64"/>
        <end position="93"/>
    </location>
</feature>
<evidence type="ECO:0000313" key="2">
    <source>
        <dbReference type="EMBL" id="KJX98712.1"/>
    </source>
</evidence>
<comment type="caution">
    <text evidence="2">The sequence shown here is derived from an EMBL/GenBank/DDBJ whole genome shotgun (WGS) entry which is preliminary data.</text>
</comment>
<dbReference type="Proteomes" id="UP000033647">
    <property type="component" value="Unassembled WGS sequence"/>
</dbReference>
<feature type="region of interest" description="Disordered" evidence="1">
    <location>
        <begin position="217"/>
        <end position="243"/>
    </location>
</feature>
<evidence type="ECO:0000256" key="1">
    <source>
        <dbReference type="SAM" id="MobiDB-lite"/>
    </source>
</evidence>
<gene>
    <name evidence="2" type="ORF">TI39_contig396g00006</name>
</gene>
<dbReference type="AlphaFoldDB" id="A0A0F4GNS4"/>
<proteinExistence type="predicted"/>
<organism evidence="2 3">
    <name type="scientific">Zymoseptoria brevis</name>
    <dbReference type="NCBI Taxonomy" id="1047168"/>
    <lineage>
        <taxon>Eukaryota</taxon>
        <taxon>Fungi</taxon>
        <taxon>Dikarya</taxon>
        <taxon>Ascomycota</taxon>
        <taxon>Pezizomycotina</taxon>
        <taxon>Dothideomycetes</taxon>
        <taxon>Dothideomycetidae</taxon>
        <taxon>Mycosphaerellales</taxon>
        <taxon>Mycosphaerellaceae</taxon>
        <taxon>Zymoseptoria</taxon>
    </lineage>
</organism>
<evidence type="ECO:0000313" key="3">
    <source>
        <dbReference type="Proteomes" id="UP000033647"/>
    </source>
</evidence>
<sequence length="256" mass="28129">MAAAEYFNPGSQPASYSGAPRPPMNANLALPYPISDAPPPYTAIADARPHSQPPPIQRPPPLDPYYQQPPANGQQYPPGDQQYPPYNQQFPPNGAQYPQNGVQYPSNGQQYPAEKPSRPQPQAQYRPQSYTPQPQQGYFAQPGPSSMKQSFTRKDRDYGAASPHVQFRTDSPRKKKSGVDTFIGAGGGALIGDAIFPGLGTIGGAILGGLGGHKVAKDKERERRVHSNPNGFRNRSYSNDGDYYYADEYNRRGRKY</sequence>